<keyword evidence="2" id="KW-0689">Ribosomal protein</keyword>
<dbReference type="Proteomes" id="UP000298030">
    <property type="component" value="Unassembled WGS sequence"/>
</dbReference>
<dbReference type="InterPro" id="IPR005824">
    <property type="entry name" value="KOW"/>
</dbReference>
<dbReference type="Pfam" id="PF01929">
    <property type="entry name" value="Ribosomal_L14e"/>
    <property type="match status" value="1"/>
</dbReference>
<organism evidence="6 7">
    <name type="scientific">Coprinellus micaceus</name>
    <name type="common">Glistening ink-cap mushroom</name>
    <name type="synonym">Coprinus micaceus</name>
    <dbReference type="NCBI Taxonomy" id="71717"/>
    <lineage>
        <taxon>Eukaryota</taxon>
        <taxon>Fungi</taxon>
        <taxon>Dikarya</taxon>
        <taxon>Basidiomycota</taxon>
        <taxon>Agaricomycotina</taxon>
        <taxon>Agaricomycetes</taxon>
        <taxon>Agaricomycetidae</taxon>
        <taxon>Agaricales</taxon>
        <taxon>Agaricineae</taxon>
        <taxon>Psathyrellaceae</taxon>
        <taxon>Coprinellus</taxon>
    </lineage>
</organism>
<dbReference type="STRING" id="71717.A0A4Y7SPL9"/>
<evidence type="ECO:0000259" key="4">
    <source>
        <dbReference type="Pfam" id="PF00467"/>
    </source>
</evidence>
<feature type="domain" description="Large ribosomal subunit protein eL14" evidence="5">
    <location>
        <begin position="105"/>
        <end position="179"/>
    </location>
</feature>
<protein>
    <submittedName>
        <fullName evidence="6">Uncharacterized protein</fullName>
    </submittedName>
</protein>
<proteinExistence type="inferred from homology"/>
<dbReference type="InterPro" id="IPR002784">
    <property type="entry name" value="Ribosomal_eL14_dom"/>
</dbReference>
<comment type="similarity">
    <text evidence="1">Belongs to the eukaryotic ribosomal protein eL14 family.</text>
</comment>
<dbReference type="PANTHER" id="PTHR11127">
    <property type="entry name" value="60S RIBOSOMAL PROTEIN L14"/>
    <property type="match status" value="1"/>
</dbReference>
<keyword evidence="3" id="KW-0687">Ribonucleoprotein</keyword>
<dbReference type="Pfam" id="PF00467">
    <property type="entry name" value="KOW"/>
    <property type="match status" value="1"/>
</dbReference>
<dbReference type="Gene3D" id="2.30.30.30">
    <property type="match status" value="1"/>
</dbReference>
<evidence type="ECO:0000259" key="5">
    <source>
        <dbReference type="Pfam" id="PF01929"/>
    </source>
</evidence>
<dbReference type="Gene3D" id="6.10.250.2270">
    <property type="match status" value="1"/>
</dbReference>
<dbReference type="AlphaFoldDB" id="A0A4Y7SPL9"/>
<dbReference type="GO" id="GO:0006412">
    <property type="term" value="P:translation"/>
    <property type="evidence" value="ECO:0007669"/>
    <property type="project" value="InterPro"/>
</dbReference>
<sequence length="189" mass="21275">MGWLFAPPWDAWSKDPRRAARSGWDARTDLELGRYLTTATTRFRRPARPPPEPTMSESNSNFKRFVEVGRVVLLNSGPSSGRIAIITEIIDHNRAIVDGPSTSVPRQSFPFKHLTLTPLTVTIPRAAGTAVVLKSLTKEGTVEKWNASKWAQKREAALKRKGLSDFERFKVLVQKKQRRDVVRKALAKA</sequence>
<evidence type="ECO:0000256" key="1">
    <source>
        <dbReference type="ARBA" id="ARBA00006592"/>
    </source>
</evidence>
<dbReference type="EMBL" id="QPFP01000075">
    <property type="protein sequence ID" value="TEB23651.1"/>
    <property type="molecule type" value="Genomic_DNA"/>
</dbReference>
<dbReference type="GO" id="GO:0003723">
    <property type="term" value="F:RNA binding"/>
    <property type="evidence" value="ECO:0007669"/>
    <property type="project" value="InterPro"/>
</dbReference>
<dbReference type="InterPro" id="IPR039660">
    <property type="entry name" value="Ribosomal_eL14"/>
</dbReference>
<dbReference type="PANTHER" id="PTHR11127:SF2">
    <property type="entry name" value="LARGE RIBOSOMAL SUBUNIT PROTEIN EL14"/>
    <property type="match status" value="1"/>
</dbReference>
<keyword evidence="7" id="KW-1185">Reference proteome</keyword>
<dbReference type="OrthoDB" id="1875589at2759"/>
<dbReference type="SUPFAM" id="SSF50104">
    <property type="entry name" value="Translation proteins SH3-like domain"/>
    <property type="match status" value="1"/>
</dbReference>
<dbReference type="InterPro" id="IPR008991">
    <property type="entry name" value="Translation_prot_SH3-like_sf"/>
</dbReference>
<accession>A0A4Y7SPL9</accession>
<dbReference type="CDD" id="cd23702">
    <property type="entry name" value="eL14"/>
    <property type="match status" value="1"/>
</dbReference>
<reference evidence="6 7" key="1">
    <citation type="journal article" date="2019" name="Nat. Ecol. Evol.">
        <title>Megaphylogeny resolves global patterns of mushroom evolution.</title>
        <authorList>
            <person name="Varga T."/>
            <person name="Krizsan K."/>
            <person name="Foldi C."/>
            <person name="Dima B."/>
            <person name="Sanchez-Garcia M."/>
            <person name="Sanchez-Ramirez S."/>
            <person name="Szollosi G.J."/>
            <person name="Szarkandi J.G."/>
            <person name="Papp V."/>
            <person name="Albert L."/>
            <person name="Andreopoulos W."/>
            <person name="Angelini C."/>
            <person name="Antonin V."/>
            <person name="Barry K.W."/>
            <person name="Bougher N.L."/>
            <person name="Buchanan P."/>
            <person name="Buyck B."/>
            <person name="Bense V."/>
            <person name="Catcheside P."/>
            <person name="Chovatia M."/>
            <person name="Cooper J."/>
            <person name="Damon W."/>
            <person name="Desjardin D."/>
            <person name="Finy P."/>
            <person name="Geml J."/>
            <person name="Haridas S."/>
            <person name="Hughes K."/>
            <person name="Justo A."/>
            <person name="Karasinski D."/>
            <person name="Kautmanova I."/>
            <person name="Kiss B."/>
            <person name="Kocsube S."/>
            <person name="Kotiranta H."/>
            <person name="LaButti K.M."/>
            <person name="Lechner B.E."/>
            <person name="Liimatainen K."/>
            <person name="Lipzen A."/>
            <person name="Lukacs Z."/>
            <person name="Mihaltcheva S."/>
            <person name="Morgado L.N."/>
            <person name="Niskanen T."/>
            <person name="Noordeloos M.E."/>
            <person name="Ohm R.A."/>
            <person name="Ortiz-Santana B."/>
            <person name="Ovrebo C."/>
            <person name="Racz N."/>
            <person name="Riley R."/>
            <person name="Savchenko A."/>
            <person name="Shiryaev A."/>
            <person name="Soop K."/>
            <person name="Spirin V."/>
            <person name="Szebenyi C."/>
            <person name="Tomsovsky M."/>
            <person name="Tulloss R.E."/>
            <person name="Uehling J."/>
            <person name="Grigoriev I.V."/>
            <person name="Vagvolgyi C."/>
            <person name="Papp T."/>
            <person name="Martin F.M."/>
            <person name="Miettinen O."/>
            <person name="Hibbett D.S."/>
            <person name="Nagy L.G."/>
        </authorList>
    </citation>
    <scope>NUCLEOTIDE SEQUENCE [LARGE SCALE GENOMIC DNA]</scope>
    <source>
        <strain evidence="6 7">FP101781</strain>
    </source>
</reference>
<name>A0A4Y7SPL9_COPMI</name>
<evidence type="ECO:0000313" key="6">
    <source>
        <dbReference type="EMBL" id="TEB23651.1"/>
    </source>
</evidence>
<evidence type="ECO:0000313" key="7">
    <source>
        <dbReference type="Proteomes" id="UP000298030"/>
    </source>
</evidence>
<comment type="caution">
    <text evidence="6">The sequence shown here is derived from an EMBL/GenBank/DDBJ whole genome shotgun (WGS) entry which is preliminary data.</text>
</comment>
<dbReference type="InterPro" id="IPR014722">
    <property type="entry name" value="Rib_uL2_dom2"/>
</dbReference>
<dbReference type="GO" id="GO:0003735">
    <property type="term" value="F:structural constituent of ribosome"/>
    <property type="evidence" value="ECO:0007669"/>
    <property type="project" value="InterPro"/>
</dbReference>
<dbReference type="GO" id="GO:0042273">
    <property type="term" value="P:ribosomal large subunit biogenesis"/>
    <property type="evidence" value="ECO:0007669"/>
    <property type="project" value="TreeGrafter"/>
</dbReference>
<evidence type="ECO:0000256" key="2">
    <source>
        <dbReference type="ARBA" id="ARBA00022980"/>
    </source>
</evidence>
<dbReference type="GO" id="GO:0022625">
    <property type="term" value="C:cytosolic large ribosomal subunit"/>
    <property type="evidence" value="ECO:0007669"/>
    <property type="project" value="TreeGrafter"/>
</dbReference>
<evidence type="ECO:0000256" key="3">
    <source>
        <dbReference type="ARBA" id="ARBA00023274"/>
    </source>
</evidence>
<feature type="domain" description="KOW" evidence="4">
    <location>
        <begin position="68"/>
        <end position="98"/>
    </location>
</feature>
<gene>
    <name evidence="6" type="ORF">FA13DRAFT_1778202</name>
</gene>